<feature type="chain" id="PRO_5042978062" description="Phosphodiesterase" evidence="2">
    <location>
        <begin position="33"/>
        <end position="114"/>
    </location>
</feature>
<dbReference type="EMBL" id="JAYGII010000042">
    <property type="protein sequence ID" value="MEA5446598.1"/>
    <property type="molecule type" value="Genomic_DNA"/>
</dbReference>
<dbReference type="AlphaFoldDB" id="A0AAP6JGF9"/>
<comment type="caution">
    <text evidence="3">The sequence shown here is derived from an EMBL/GenBank/DDBJ whole genome shotgun (WGS) entry which is preliminary data.</text>
</comment>
<feature type="region of interest" description="Disordered" evidence="1">
    <location>
        <begin position="52"/>
        <end position="80"/>
    </location>
</feature>
<gene>
    <name evidence="3" type="ORF">VCB98_12295</name>
</gene>
<dbReference type="RefSeq" id="WP_346052962.1">
    <property type="nucleotide sequence ID" value="NZ_JAYGII010000042.1"/>
</dbReference>
<reference evidence="3 4" key="1">
    <citation type="submission" date="2023-12" db="EMBL/GenBank/DDBJ databases">
        <title>Whole-genome sequencing of halo(alkali)philic microorganisms from hypersaline lakes.</title>
        <authorList>
            <person name="Sorokin D.Y."/>
            <person name="Merkel A.Y."/>
            <person name="Messina E."/>
            <person name="Yakimov M."/>
        </authorList>
    </citation>
    <scope>NUCLEOTIDE SEQUENCE [LARGE SCALE GENOMIC DNA]</scope>
    <source>
        <strain evidence="3 4">AB-CW1</strain>
    </source>
</reference>
<evidence type="ECO:0000313" key="4">
    <source>
        <dbReference type="Proteomes" id="UP001302316"/>
    </source>
</evidence>
<protein>
    <recommendedName>
        <fullName evidence="5">Phosphodiesterase</fullName>
    </recommendedName>
</protein>
<organism evidence="3 4">
    <name type="scientific">Natronospira elongata</name>
    <dbReference type="NCBI Taxonomy" id="3110268"/>
    <lineage>
        <taxon>Bacteria</taxon>
        <taxon>Pseudomonadati</taxon>
        <taxon>Pseudomonadota</taxon>
        <taxon>Gammaproteobacteria</taxon>
        <taxon>Natronospirales</taxon>
        <taxon>Natronospiraceae</taxon>
        <taxon>Natronospira</taxon>
    </lineage>
</organism>
<keyword evidence="2" id="KW-0732">Signal</keyword>
<dbReference type="Proteomes" id="UP001302316">
    <property type="component" value="Unassembled WGS sequence"/>
</dbReference>
<name>A0AAP6JGF9_9GAMM</name>
<evidence type="ECO:0000256" key="1">
    <source>
        <dbReference type="SAM" id="MobiDB-lite"/>
    </source>
</evidence>
<evidence type="ECO:0008006" key="5">
    <source>
        <dbReference type="Google" id="ProtNLM"/>
    </source>
</evidence>
<evidence type="ECO:0000313" key="3">
    <source>
        <dbReference type="EMBL" id="MEA5446598.1"/>
    </source>
</evidence>
<evidence type="ECO:0000256" key="2">
    <source>
        <dbReference type="SAM" id="SignalP"/>
    </source>
</evidence>
<accession>A0AAP6JGF9</accession>
<sequence length="114" mass="12661">MTKNGDPIMRLSRWSLLSLTACALLLSGPVLAEPREGGDRLRIEAGEHVGVDAPTRGMNMDNVRDVFGQPRDRRGPVGDPPITRWDYDGFSVYFEHNLVLHSVVHGRIPDAARD</sequence>
<keyword evidence="4" id="KW-1185">Reference proteome</keyword>
<feature type="signal peptide" evidence="2">
    <location>
        <begin position="1"/>
        <end position="32"/>
    </location>
</feature>
<proteinExistence type="predicted"/>